<dbReference type="AlphaFoldDB" id="A0A3M7QS64"/>
<sequence length="78" mass="9384">MFLVLIKKKLVKKNQLSFKKDLSKFKKKNPKKIDSTNDRRFLLKELLKKDFGTLKKINYLLEKTCPNQEKKSEKDRLN</sequence>
<proteinExistence type="predicted"/>
<accession>A0A3M7QS64</accession>
<comment type="caution">
    <text evidence="1">The sequence shown here is derived from an EMBL/GenBank/DDBJ whole genome shotgun (WGS) entry which is preliminary data.</text>
</comment>
<dbReference type="EMBL" id="REGN01005322">
    <property type="protein sequence ID" value="RNA13825.1"/>
    <property type="molecule type" value="Genomic_DNA"/>
</dbReference>
<evidence type="ECO:0000313" key="2">
    <source>
        <dbReference type="Proteomes" id="UP000276133"/>
    </source>
</evidence>
<organism evidence="1 2">
    <name type="scientific">Brachionus plicatilis</name>
    <name type="common">Marine rotifer</name>
    <name type="synonym">Brachionus muelleri</name>
    <dbReference type="NCBI Taxonomy" id="10195"/>
    <lineage>
        <taxon>Eukaryota</taxon>
        <taxon>Metazoa</taxon>
        <taxon>Spiralia</taxon>
        <taxon>Gnathifera</taxon>
        <taxon>Rotifera</taxon>
        <taxon>Eurotatoria</taxon>
        <taxon>Monogononta</taxon>
        <taxon>Pseudotrocha</taxon>
        <taxon>Ploima</taxon>
        <taxon>Brachionidae</taxon>
        <taxon>Brachionus</taxon>
    </lineage>
</organism>
<name>A0A3M7QS64_BRAPC</name>
<gene>
    <name evidence="1" type="ORF">BpHYR1_018560</name>
</gene>
<protein>
    <submittedName>
        <fullName evidence="1">Uncharacterized protein</fullName>
    </submittedName>
</protein>
<dbReference type="Proteomes" id="UP000276133">
    <property type="component" value="Unassembled WGS sequence"/>
</dbReference>
<reference evidence="1 2" key="1">
    <citation type="journal article" date="2018" name="Sci. Rep.">
        <title>Genomic signatures of local adaptation to the degree of environmental predictability in rotifers.</title>
        <authorList>
            <person name="Franch-Gras L."/>
            <person name="Hahn C."/>
            <person name="Garcia-Roger E.M."/>
            <person name="Carmona M.J."/>
            <person name="Serra M."/>
            <person name="Gomez A."/>
        </authorList>
    </citation>
    <scope>NUCLEOTIDE SEQUENCE [LARGE SCALE GENOMIC DNA]</scope>
    <source>
        <strain evidence="1">HYR1</strain>
    </source>
</reference>
<keyword evidence="2" id="KW-1185">Reference proteome</keyword>
<evidence type="ECO:0000313" key="1">
    <source>
        <dbReference type="EMBL" id="RNA13825.1"/>
    </source>
</evidence>